<dbReference type="Gene3D" id="2.30.42.10">
    <property type="match status" value="1"/>
</dbReference>
<protein>
    <recommendedName>
        <fullName evidence="3">Type II secretion system protein C (GspC)</fullName>
    </recommendedName>
</protein>
<keyword evidence="2" id="KW-1185">Reference proteome</keyword>
<name>A0A7T4QY43_9GAMM</name>
<dbReference type="InterPro" id="IPR036034">
    <property type="entry name" value="PDZ_sf"/>
</dbReference>
<dbReference type="SUPFAM" id="SSF50156">
    <property type="entry name" value="PDZ domain-like"/>
    <property type="match status" value="1"/>
</dbReference>
<evidence type="ECO:0000313" key="2">
    <source>
        <dbReference type="Proteomes" id="UP000596063"/>
    </source>
</evidence>
<evidence type="ECO:0000313" key="1">
    <source>
        <dbReference type="EMBL" id="QQD16920.1"/>
    </source>
</evidence>
<dbReference type="EMBL" id="CP066167">
    <property type="protein sequence ID" value="QQD16920.1"/>
    <property type="molecule type" value="Genomic_DNA"/>
</dbReference>
<accession>A0A7T4QY43</accession>
<evidence type="ECO:0008006" key="3">
    <source>
        <dbReference type="Google" id="ProtNLM"/>
    </source>
</evidence>
<proteinExistence type="predicted"/>
<dbReference type="Proteomes" id="UP000596063">
    <property type="component" value="Chromosome"/>
</dbReference>
<dbReference type="RefSeq" id="WP_198568422.1">
    <property type="nucleotide sequence ID" value="NZ_CP066167.1"/>
</dbReference>
<dbReference type="KEGG" id="snan:I6N98_11040"/>
<sequence length="279" mass="30223">MTTKQLAQLGGAALCAGLTAGVLWLMEASDRLNPPTVAQRQEARIFNADDAQFFGEEPGFDVEFVLQARGQDAEGKYAEISIDGDAQKVRIGDTFYPPCVRLSALPEKAALVDVCGSYHLLWRRPESGVDEALGEEAVGAQAVSAEAARLVVDPATLGVGADGELAGILDYRDDPTATALLREYRQRLYQRPLSLRGKVDVKVGEQDDGRRAYFVWPGEDTAIFDQLPLEGGDQVVAVNGVALSSTQSFTDLYQRLDEADHLTVTLRRGNQDLVVLLGL</sequence>
<organism evidence="1 2">
    <name type="scientific">Spongiibacter nanhainus</name>
    <dbReference type="NCBI Taxonomy" id="2794344"/>
    <lineage>
        <taxon>Bacteria</taxon>
        <taxon>Pseudomonadati</taxon>
        <taxon>Pseudomonadota</taxon>
        <taxon>Gammaproteobacteria</taxon>
        <taxon>Cellvibrionales</taxon>
        <taxon>Spongiibacteraceae</taxon>
        <taxon>Spongiibacter</taxon>
    </lineage>
</organism>
<gene>
    <name evidence="1" type="ORF">I6N98_11040</name>
</gene>
<reference evidence="1 2" key="1">
    <citation type="submission" date="2020-12" db="EMBL/GenBank/DDBJ databases">
        <authorList>
            <person name="Shan Y."/>
        </authorList>
    </citation>
    <scope>NUCLEOTIDE SEQUENCE [LARGE SCALE GENOMIC DNA]</scope>
    <source>
        <strain evidence="2">csc3.9</strain>
    </source>
</reference>
<dbReference type="AlphaFoldDB" id="A0A7T4QY43"/>